<dbReference type="EMBL" id="CP054836">
    <property type="protein sequence ID" value="QKV20107.1"/>
    <property type="molecule type" value="Genomic_DNA"/>
</dbReference>
<dbReference type="AlphaFoldDB" id="A0A6N1VM90"/>
<evidence type="ECO:0000313" key="2">
    <source>
        <dbReference type="EMBL" id="QKV20107.1"/>
    </source>
</evidence>
<dbReference type="Proteomes" id="UP000509367">
    <property type="component" value="Chromosome"/>
</dbReference>
<keyword evidence="3" id="KW-1185">Reference proteome</keyword>
<sequence length="109" mass="12206">MARHLFLVSVFTVTAGLANAETIDGSWCASDGRSFTINGPKVLAPTGDHLVGEYDRHVFRYIGQLGSVEEAHDIRMLLWSEGELHLQRIVDGVEQPAETWRRCKRANAR</sequence>
<feature type="signal peptide" evidence="1">
    <location>
        <begin position="1"/>
        <end position="20"/>
    </location>
</feature>
<feature type="chain" id="PRO_5026724492" description="DUF2147 domain-containing protein" evidence="1">
    <location>
        <begin position="21"/>
        <end position="109"/>
    </location>
</feature>
<proteinExistence type="predicted"/>
<evidence type="ECO:0008006" key="4">
    <source>
        <dbReference type="Google" id="ProtNLM"/>
    </source>
</evidence>
<dbReference type="RefSeq" id="WP_175277998.1">
    <property type="nucleotide sequence ID" value="NZ_CP054836.1"/>
</dbReference>
<dbReference type="KEGG" id="orm:HTY61_17465"/>
<protein>
    <recommendedName>
        <fullName evidence="4">DUF2147 domain-containing protein</fullName>
    </recommendedName>
</protein>
<evidence type="ECO:0000256" key="1">
    <source>
        <dbReference type="SAM" id="SignalP"/>
    </source>
</evidence>
<gene>
    <name evidence="2" type="ORF">HTY61_17465</name>
</gene>
<keyword evidence="1" id="KW-0732">Signal</keyword>
<accession>A0A6N1VM90</accession>
<evidence type="ECO:0000313" key="3">
    <source>
        <dbReference type="Proteomes" id="UP000509367"/>
    </source>
</evidence>
<name>A0A6N1VM90_9HYPH</name>
<organism evidence="2 3">
    <name type="scientific">Oricola thermophila</name>
    <dbReference type="NCBI Taxonomy" id="2742145"/>
    <lineage>
        <taxon>Bacteria</taxon>
        <taxon>Pseudomonadati</taxon>
        <taxon>Pseudomonadota</taxon>
        <taxon>Alphaproteobacteria</taxon>
        <taxon>Hyphomicrobiales</taxon>
        <taxon>Ahrensiaceae</taxon>
        <taxon>Oricola</taxon>
    </lineage>
</organism>
<reference evidence="2 3" key="1">
    <citation type="submission" date="2020-06" db="EMBL/GenBank/DDBJ databases">
        <title>Oricola thermophila sp. nov. isolated from a tidal sediments.</title>
        <authorList>
            <person name="Kwon K.K."/>
            <person name="Yang S.-H."/>
            <person name="Park M.-J."/>
        </authorList>
    </citation>
    <scope>NUCLEOTIDE SEQUENCE [LARGE SCALE GENOMIC DNA]</scope>
    <source>
        <strain evidence="2 3">MEBiC13590</strain>
    </source>
</reference>